<keyword evidence="11" id="KW-1185">Reference proteome</keyword>
<comment type="function">
    <text evidence="8">May be involved in modulation of pathogen defense and leaf cell death.</text>
</comment>
<reference evidence="10 11" key="1">
    <citation type="submission" date="2019-01" db="EMBL/GenBank/DDBJ databases">
        <title>Sequencing of cultivated peanut Arachis hypogaea provides insights into genome evolution and oil improvement.</title>
        <authorList>
            <person name="Chen X."/>
        </authorList>
    </citation>
    <scope>NUCLEOTIDE SEQUENCE [LARGE SCALE GENOMIC DNA]</scope>
    <source>
        <strain evidence="11">cv. Fuhuasheng</strain>
        <tissue evidence="10">Leaves</tissue>
    </source>
</reference>
<evidence type="ECO:0000256" key="3">
    <source>
        <dbReference type="ARBA" id="ARBA00022692"/>
    </source>
</evidence>
<keyword evidence="3 8" id="KW-0812">Transmembrane</keyword>
<name>A0A444ZDJ6_ARAHY</name>
<evidence type="ECO:0000256" key="9">
    <source>
        <dbReference type="SAM" id="Phobius"/>
    </source>
</evidence>
<evidence type="ECO:0000256" key="1">
    <source>
        <dbReference type="ARBA" id="ARBA00004141"/>
    </source>
</evidence>
<dbReference type="PANTHER" id="PTHR31942:SF54">
    <property type="entry name" value="MLO-LIKE PROTEIN 13"/>
    <property type="match status" value="1"/>
</dbReference>
<feature type="transmembrane region" description="Helical" evidence="9">
    <location>
        <begin position="65"/>
        <end position="86"/>
    </location>
</feature>
<dbReference type="GO" id="GO:0006952">
    <property type="term" value="P:defense response"/>
    <property type="evidence" value="ECO:0007669"/>
    <property type="project" value="UniProtKB-KW"/>
</dbReference>
<comment type="subcellular location">
    <subcellularLocation>
        <location evidence="1 8">Membrane</location>
        <topology evidence="1 8">Multi-pass membrane protein</topology>
    </subcellularLocation>
</comment>
<dbReference type="GO" id="GO:0016020">
    <property type="term" value="C:membrane"/>
    <property type="evidence" value="ECO:0007669"/>
    <property type="project" value="UniProtKB-SubCell"/>
</dbReference>
<dbReference type="Proteomes" id="UP000289738">
    <property type="component" value="Chromosome B04"/>
</dbReference>
<evidence type="ECO:0000313" key="10">
    <source>
        <dbReference type="EMBL" id="RYR12198.1"/>
    </source>
</evidence>
<comment type="domain">
    <text evidence="8">The C-terminus contains a calmodulin-binding domain, which binds calmodulin in a calcium-dependent fashion.</text>
</comment>
<evidence type="ECO:0000256" key="6">
    <source>
        <dbReference type="ARBA" id="ARBA00023136"/>
    </source>
</evidence>
<keyword evidence="4 8" id="KW-0611">Plant defense</keyword>
<dbReference type="PANTHER" id="PTHR31942">
    <property type="entry name" value="MLO-LIKE PROTEIN 1"/>
    <property type="match status" value="1"/>
</dbReference>
<proteinExistence type="inferred from homology"/>
<keyword evidence="8" id="KW-0112">Calmodulin-binding</keyword>
<comment type="similarity">
    <text evidence="2 8">Belongs to the MLO family.</text>
</comment>
<evidence type="ECO:0000256" key="4">
    <source>
        <dbReference type="ARBA" id="ARBA00022821"/>
    </source>
</evidence>
<feature type="transmembrane region" description="Helical" evidence="9">
    <location>
        <begin position="281"/>
        <end position="300"/>
    </location>
</feature>
<keyword evidence="7 8" id="KW-0568">Pathogenesis-related protein</keyword>
<dbReference type="EMBL" id="SDMP01000014">
    <property type="protein sequence ID" value="RYR12198.1"/>
    <property type="molecule type" value="Genomic_DNA"/>
</dbReference>
<evidence type="ECO:0000256" key="2">
    <source>
        <dbReference type="ARBA" id="ARBA00006574"/>
    </source>
</evidence>
<dbReference type="AlphaFoldDB" id="A0A444ZDJ6"/>
<comment type="caution">
    <text evidence="10">The sequence shown here is derived from an EMBL/GenBank/DDBJ whole genome shotgun (WGS) entry which is preliminary data.</text>
</comment>
<organism evidence="10 11">
    <name type="scientific">Arachis hypogaea</name>
    <name type="common">Peanut</name>
    <dbReference type="NCBI Taxonomy" id="3818"/>
    <lineage>
        <taxon>Eukaryota</taxon>
        <taxon>Viridiplantae</taxon>
        <taxon>Streptophyta</taxon>
        <taxon>Embryophyta</taxon>
        <taxon>Tracheophyta</taxon>
        <taxon>Spermatophyta</taxon>
        <taxon>Magnoliopsida</taxon>
        <taxon>eudicotyledons</taxon>
        <taxon>Gunneridae</taxon>
        <taxon>Pentapetalae</taxon>
        <taxon>rosids</taxon>
        <taxon>fabids</taxon>
        <taxon>Fabales</taxon>
        <taxon>Fabaceae</taxon>
        <taxon>Papilionoideae</taxon>
        <taxon>50 kb inversion clade</taxon>
        <taxon>dalbergioids sensu lato</taxon>
        <taxon>Dalbergieae</taxon>
        <taxon>Pterocarpus clade</taxon>
        <taxon>Arachis</taxon>
    </lineage>
</organism>
<feature type="transmembrane region" description="Helical" evidence="9">
    <location>
        <begin position="306"/>
        <end position="324"/>
    </location>
</feature>
<gene>
    <name evidence="8" type="primary">MLO</name>
    <name evidence="10" type="ORF">Ahy_B04g069732</name>
</gene>
<accession>A0A444ZDJ6</accession>
<feature type="transmembrane region" description="Helical" evidence="9">
    <location>
        <begin position="155"/>
        <end position="178"/>
    </location>
</feature>
<feature type="transmembrane region" description="Helical" evidence="9">
    <location>
        <begin position="399"/>
        <end position="420"/>
    </location>
</feature>
<evidence type="ECO:0000256" key="8">
    <source>
        <dbReference type="RuleBase" id="RU280816"/>
    </source>
</evidence>
<dbReference type="Pfam" id="PF03094">
    <property type="entry name" value="Mlo"/>
    <property type="match status" value="1"/>
</dbReference>
<evidence type="ECO:0000313" key="11">
    <source>
        <dbReference type="Proteomes" id="UP000289738"/>
    </source>
</evidence>
<evidence type="ECO:0000256" key="5">
    <source>
        <dbReference type="ARBA" id="ARBA00022989"/>
    </source>
</evidence>
<dbReference type="InterPro" id="IPR004326">
    <property type="entry name" value="Mlo"/>
</dbReference>
<sequence length="511" mass="59452">MAEEELNESLEYTPTWIVAVVCTIIVFISLVVERGLHKLGKYFKKKNQTPLFDALQKLQEACTSFLPELMLLGFISLLLTVFQTAISHICISPELTTTMLPCKRPHESSEGSAHDQIYYDGIINKRRLFSVEDSSQHCRSKGKVPLLSQESLHHLHIFIFVLALVHAIFCVTTLFLGITRMRQWKRWEEEIKSKITRTGDSSSIQALHHHEFFKKHADGYWRRAAVVGWLISFFKQFYGSVTESDYIALRYGFIKEHCPRKPQFDFHNYMVRTLEVDFRRIVGISWYLWLFVVLFLLLNIAGWHTYFWLAFLPVIILLLVGAKLEHIIARLAQEPAQESARVKPSDEYFWFSRPTLILDLLHFTLFQNSFEIAFFFWIWCTYGFDSCIMEKISYIIPRLIMGVIVQVLCSYSTLPLYTLVTQMGSGFKKGMLDPRVEEALLNWAEERHENSGTSRWRSISSHRMTKEQTQNDEHEIAMEMEDATTSSIELPSSIVQIPLDRPISCSLRHAQ</sequence>
<protein>
    <recommendedName>
        <fullName evidence="8">MLO-like protein</fullName>
    </recommendedName>
</protein>
<dbReference type="Gramene" id="arahy.Tifrunner.gnm2.ann2.Ah14g086100.1">
    <property type="protein sequence ID" value="arahy.Tifrunner.gnm2.ann2.Ah14g086100.1-CDS"/>
    <property type="gene ID" value="arahy.Tifrunner.gnm2.ann2.Ah14g086100"/>
</dbReference>
<feature type="transmembrane region" description="Helical" evidence="9">
    <location>
        <begin position="16"/>
        <end position="36"/>
    </location>
</feature>
<evidence type="ECO:0000256" key="7">
    <source>
        <dbReference type="ARBA" id="ARBA00023265"/>
    </source>
</evidence>
<dbReference type="STRING" id="3818.A0A444ZDJ6"/>
<dbReference type="GO" id="GO:0005516">
    <property type="term" value="F:calmodulin binding"/>
    <property type="evidence" value="ECO:0007669"/>
    <property type="project" value="UniProtKB-KW"/>
</dbReference>
<keyword evidence="6 8" id="KW-0472">Membrane</keyword>
<keyword evidence="5 8" id="KW-1133">Transmembrane helix</keyword>